<dbReference type="SMART" id="SM00028">
    <property type="entry name" value="TPR"/>
    <property type="match status" value="1"/>
</dbReference>
<dbReference type="KEGG" id="tsph:KIH39_18870"/>
<proteinExistence type="predicted"/>
<dbReference type="Proteomes" id="UP000676194">
    <property type="component" value="Chromosome"/>
</dbReference>
<organism evidence="3 4">
    <name type="scientific">Telmatocola sphagniphila</name>
    <dbReference type="NCBI Taxonomy" id="1123043"/>
    <lineage>
        <taxon>Bacteria</taxon>
        <taxon>Pseudomonadati</taxon>
        <taxon>Planctomycetota</taxon>
        <taxon>Planctomycetia</taxon>
        <taxon>Gemmatales</taxon>
        <taxon>Gemmataceae</taxon>
    </lineage>
</organism>
<protein>
    <submittedName>
        <fullName evidence="3">Tetratricopeptide repeat protein</fullName>
    </submittedName>
</protein>
<dbReference type="PROSITE" id="PS50293">
    <property type="entry name" value="TPR_REGION"/>
    <property type="match status" value="1"/>
</dbReference>
<dbReference type="AlphaFoldDB" id="A0A8E6B3R4"/>
<dbReference type="InterPro" id="IPR019734">
    <property type="entry name" value="TPR_rpt"/>
</dbReference>
<evidence type="ECO:0000256" key="1">
    <source>
        <dbReference type="PROSITE-ProRule" id="PRU00339"/>
    </source>
</evidence>
<keyword evidence="2" id="KW-1133">Transmembrane helix</keyword>
<reference evidence="3" key="1">
    <citation type="submission" date="2021-05" db="EMBL/GenBank/DDBJ databases">
        <title>Complete genome sequence of the cellulolytic planctomycete Telmatocola sphagniphila SP2T and characterization of the first cellulase from planctomycetes.</title>
        <authorList>
            <person name="Rakitin A.L."/>
            <person name="Beletsky A.V."/>
            <person name="Naumoff D.G."/>
            <person name="Kulichevskaya I.S."/>
            <person name="Mardanov A.V."/>
            <person name="Ravin N.V."/>
            <person name="Dedysh S.N."/>
        </authorList>
    </citation>
    <scope>NUCLEOTIDE SEQUENCE</scope>
    <source>
        <strain evidence="3">SP2T</strain>
    </source>
</reference>
<keyword evidence="4" id="KW-1185">Reference proteome</keyword>
<gene>
    <name evidence="3" type="ORF">KIH39_18870</name>
</gene>
<keyword evidence="2" id="KW-0812">Transmembrane</keyword>
<dbReference type="Gene3D" id="1.25.40.10">
    <property type="entry name" value="Tetratricopeptide repeat domain"/>
    <property type="match status" value="1"/>
</dbReference>
<name>A0A8E6B3R4_9BACT</name>
<dbReference type="InterPro" id="IPR011990">
    <property type="entry name" value="TPR-like_helical_dom_sf"/>
</dbReference>
<evidence type="ECO:0000256" key="2">
    <source>
        <dbReference type="SAM" id="Phobius"/>
    </source>
</evidence>
<dbReference type="PROSITE" id="PS50005">
    <property type="entry name" value="TPR"/>
    <property type="match status" value="1"/>
</dbReference>
<accession>A0A8E6B3R4</accession>
<dbReference type="SUPFAM" id="SSF48452">
    <property type="entry name" value="TPR-like"/>
    <property type="match status" value="1"/>
</dbReference>
<dbReference type="EMBL" id="CP074694">
    <property type="protein sequence ID" value="QVL30899.1"/>
    <property type="molecule type" value="Genomic_DNA"/>
</dbReference>
<keyword evidence="1" id="KW-0802">TPR repeat</keyword>
<feature type="repeat" description="TPR" evidence="1">
    <location>
        <begin position="27"/>
        <end position="60"/>
    </location>
</feature>
<keyword evidence="2" id="KW-0472">Membrane</keyword>
<feature type="transmembrane region" description="Helical" evidence="2">
    <location>
        <begin position="271"/>
        <end position="294"/>
    </location>
</feature>
<evidence type="ECO:0000313" key="4">
    <source>
        <dbReference type="Proteomes" id="UP000676194"/>
    </source>
</evidence>
<dbReference type="RefSeq" id="WP_213494781.1">
    <property type="nucleotide sequence ID" value="NZ_CP074694.1"/>
</dbReference>
<evidence type="ECO:0000313" key="3">
    <source>
        <dbReference type="EMBL" id="QVL30899.1"/>
    </source>
</evidence>
<sequence length="309" mass="36245">MAYSKIGNFDKAIEVIQRKEKIQPGLYETYSNLGTFYILAGRFKEGLPYIDKALAINPDAHFGREKYQKYLVEYVLEKMANKNQLTFPLGSLGTKSNEKDSKFRPWLLTPKPADYNSISREDAIKGVLGMMRFADYKNPILLEALGDLLWIQTFERWPENIPHDGKLLAARAYLQASYQMKDDVQREEYRKIATAALYLKSERSVESIEPQFLEEIADAEKWYEELRLKEIGWIKAGLDVEAEFDKLYDREPQVKGDFWELLTKDISQDDFLLASIICFFFFVLLFFLFCIVAYRRVRRWRSRRNSLPG</sequence>